<proteinExistence type="predicted"/>
<protein>
    <recommendedName>
        <fullName evidence="4">DUF2946 domain-containing protein</fullName>
    </recommendedName>
</protein>
<evidence type="ECO:0000313" key="3">
    <source>
        <dbReference type="Proteomes" id="UP000646426"/>
    </source>
</evidence>
<sequence>MKLRGFRHRRMALRIAVALLFTLLFQHAAIAAYACPLMGVPTPVEAAMPDCGGMETMDAPVLCEQHCNPDNSTTPDVRVAQPTPVLLPPLRFELTRTLASASSLQLYESVPVLWADPPPTLRFCSLLI</sequence>
<keyword evidence="3" id="KW-1185">Reference proteome</keyword>
<feature type="chain" id="PRO_5037204811" description="DUF2946 domain-containing protein" evidence="1">
    <location>
        <begin position="35"/>
        <end position="128"/>
    </location>
</feature>
<evidence type="ECO:0008006" key="4">
    <source>
        <dbReference type="Google" id="ProtNLM"/>
    </source>
</evidence>
<comment type="caution">
    <text evidence="2">The sequence shown here is derived from an EMBL/GenBank/DDBJ whole genome shotgun (WGS) entry which is preliminary data.</text>
</comment>
<evidence type="ECO:0000256" key="1">
    <source>
        <dbReference type="SAM" id="SignalP"/>
    </source>
</evidence>
<reference evidence="2" key="2">
    <citation type="submission" date="2020-09" db="EMBL/GenBank/DDBJ databases">
        <authorList>
            <person name="Sun Q."/>
            <person name="Kim S."/>
        </authorList>
    </citation>
    <scope>NUCLEOTIDE SEQUENCE</scope>
    <source>
        <strain evidence="2">KCTC 23077</strain>
    </source>
</reference>
<dbReference type="EMBL" id="BMYD01000005">
    <property type="protein sequence ID" value="GHA86902.1"/>
    <property type="molecule type" value="Genomic_DNA"/>
</dbReference>
<gene>
    <name evidence="2" type="ORF">GCM10007067_25910</name>
</gene>
<keyword evidence="1" id="KW-0732">Signal</keyword>
<reference evidence="2" key="1">
    <citation type="journal article" date="2014" name="Int. J. Syst. Evol. Microbiol.">
        <title>Complete genome sequence of Corynebacterium casei LMG S-19264T (=DSM 44701T), isolated from a smear-ripened cheese.</title>
        <authorList>
            <consortium name="US DOE Joint Genome Institute (JGI-PGF)"/>
            <person name="Walter F."/>
            <person name="Albersmeier A."/>
            <person name="Kalinowski J."/>
            <person name="Ruckert C."/>
        </authorList>
    </citation>
    <scope>NUCLEOTIDE SEQUENCE</scope>
    <source>
        <strain evidence="2">KCTC 23077</strain>
    </source>
</reference>
<accession>A0A918WAT7</accession>
<dbReference type="AlphaFoldDB" id="A0A918WAT7"/>
<evidence type="ECO:0000313" key="2">
    <source>
        <dbReference type="EMBL" id="GHA86902.1"/>
    </source>
</evidence>
<dbReference type="PROSITE" id="PS51257">
    <property type="entry name" value="PROKAR_LIPOPROTEIN"/>
    <property type="match status" value="1"/>
</dbReference>
<feature type="signal peptide" evidence="1">
    <location>
        <begin position="1"/>
        <end position="34"/>
    </location>
</feature>
<organism evidence="2 3">
    <name type="scientific">Cognatilysobacter bugurensis</name>
    <dbReference type="NCBI Taxonomy" id="543356"/>
    <lineage>
        <taxon>Bacteria</taxon>
        <taxon>Pseudomonadati</taxon>
        <taxon>Pseudomonadota</taxon>
        <taxon>Gammaproteobacteria</taxon>
        <taxon>Lysobacterales</taxon>
        <taxon>Lysobacteraceae</taxon>
        <taxon>Cognatilysobacter</taxon>
    </lineage>
</organism>
<dbReference type="RefSeq" id="WP_189457310.1">
    <property type="nucleotide sequence ID" value="NZ_BMYD01000005.1"/>
</dbReference>
<name>A0A918WAT7_9GAMM</name>
<dbReference type="Proteomes" id="UP000646426">
    <property type="component" value="Unassembled WGS sequence"/>
</dbReference>